<feature type="domain" description="ATPase AAA-type core" evidence="2">
    <location>
        <begin position="771"/>
        <end position="941"/>
    </location>
</feature>
<dbReference type="InterPro" id="IPR003959">
    <property type="entry name" value="ATPase_AAA_core"/>
</dbReference>
<dbReference type="RefSeq" id="WP_301344594.1">
    <property type="nucleotide sequence ID" value="NZ_JAPZDB010000002.1"/>
</dbReference>
<evidence type="ECO:0000256" key="1">
    <source>
        <dbReference type="SAM" id="Coils"/>
    </source>
</evidence>
<protein>
    <recommendedName>
        <fullName evidence="2">ATPase AAA-type core domain-containing protein</fullName>
    </recommendedName>
</protein>
<dbReference type="NCBIfam" id="NF045780">
    <property type="entry name" value="TrlF_fam_ATP"/>
    <property type="match status" value="1"/>
</dbReference>
<dbReference type="AlphaFoldDB" id="A0AAW7PSK0"/>
<evidence type="ECO:0000313" key="4">
    <source>
        <dbReference type="Proteomes" id="UP001171529"/>
    </source>
</evidence>
<dbReference type="CDD" id="cd00267">
    <property type="entry name" value="ABC_ATPase"/>
    <property type="match status" value="1"/>
</dbReference>
<reference evidence="3" key="2">
    <citation type="journal article" date="2023" name="Microorganisms">
        <title>Genomic Characterization of Arcobacter butzleri Strains Isolated from Various Sources in Lithuania.</title>
        <authorList>
            <person name="Uljanovas D."/>
            <person name="Golz G."/>
            <person name="Fleischmann S."/>
            <person name="Kudirkiene E."/>
            <person name="Kasetiene N."/>
            <person name="Grineviciene A."/>
            <person name="Tamuleviciene E."/>
            <person name="Aksomaitiene J."/>
            <person name="Alter T."/>
            <person name="Malakauskas M."/>
        </authorList>
    </citation>
    <scope>NUCLEOTIDE SEQUENCE</scope>
    <source>
        <strain evidence="3">RCM39</strain>
    </source>
</reference>
<evidence type="ECO:0000313" key="3">
    <source>
        <dbReference type="EMBL" id="MDN5063988.1"/>
    </source>
</evidence>
<dbReference type="Proteomes" id="UP001171529">
    <property type="component" value="Unassembled WGS sequence"/>
</dbReference>
<dbReference type="GO" id="GO:0005524">
    <property type="term" value="F:ATP binding"/>
    <property type="evidence" value="ECO:0007669"/>
    <property type="project" value="InterPro"/>
</dbReference>
<dbReference type="GO" id="GO:0016887">
    <property type="term" value="F:ATP hydrolysis activity"/>
    <property type="evidence" value="ECO:0007669"/>
    <property type="project" value="InterPro"/>
</dbReference>
<sequence length="999" mass="116556">MSNFNRGSEWRKWDLHVHTPDSIVHEYKQGDKEDIWENYLENLQSLPADIKVLGINDYWFLEGFKKVKQFKDSGKLPNIELILPVIELRLRDYVGNSSLNKINYHIIFSDELSIDEIESEFINKIEITEFENRSLSVGNLENFGKRIKQITPSDKQSNDSDKKIGFNNFTISLDKVNELLSKKLFKGKFLRVIGQTEWSDFRWEGSPADKKSLINNVDFIFSASPTIENAMKSKQSLIAQEVNNKLLHCSDAHQFFQTHFTSKILGHCFTWIKADPTFKGLQQVLHDFEERVFIGNEPEILRRVHSNKTKYIKSLNIYPINGYTGNKGLWFSDFETLEFNKELVTIIGNKGNGKSAISDIIGLLTNSSNQVHFSFLNKNKFLKNKLADNFEAELTLESNEKLTKLLSESIEINPIERVRYLPQNYFEKLCNDLEGEGFEKSLQKVVFTHLASHDRLGKNSFEELILFKTESIESDIQMLLPKIYDLNKKIIELEKKNNEKYQRTIKEKFKIKWNEYKQHQKDKPKKVDKPNFEDGSENEIKFKALEELKKELKQKEEIKKSLSNQVSELMKQDGHLKILKADFERLEKSIKSVLEATSIELEKYNLDISKIFNYTVNYEIIDSKILEINTGSAESMKLICDKEKNIGIGIDIQNLQEVIKQKESELSSVQKEYQIYLSKLKEWEEQKNNLIAGYETVDSIKGLLSELKYIKNELIVDLIESKNQRFEVVESIYNKKLEIVSIYRKLKESIDSTLEDYKDVLSNYSISINATFKLNNFEDSFLNFISQNKVGSFYGKEDGKQKLKSILEDKDFNNFQEFKFVLTNLIEHLEKDFRRSEAKMNIEEQVNNYDEFYKYLFSITYLVPHYELMLDEKTLNELSPGEKGALLLVFYLMLDKEDIPLIIDQPEDNLDNQSVAKIVVEFIKIAKKRRQIFMVTHNPNLAVVSDAEQVIHVKIDKQNNNKFTYVSGSIENPQINQCIVDILEGTHIAFGKRKNKYMI</sequence>
<accession>A0AAW7PSK0</accession>
<name>A0AAW7PSK0_9BACT</name>
<feature type="coiled-coil region" evidence="1">
    <location>
        <begin position="538"/>
        <end position="596"/>
    </location>
</feature>
<feature type="coiled-coil region" evidence="1">
    <location>
        <begin position="652"/>
        <end position="686"/>
    </location>
</feature>
<proteinExistence type="predicted"/>
<reference evidence="3" key="1">
    <citation type="submission" date="2022-12" db="EMBL/GenBank/DDBJ databases">
        <authorList>
            <person name="Uljanovas D."/>
        </authorList>
    </citation>
    <scope>NUCLEOTIDE SEQUENCE</scope>
    <source>
        <strain evidence="3">RCM39</strain>
    </source>
</reference>
<gene>
    <name evidence="3" type="ORF">O8C91_07235</name>
</gene>
<dbReference type="SUPFAM" id="SSF52540">
    <property type="entry name" value="P-loop containing nucleoside triphosphate hydrolases"/>
    <property type="match status" value="1"/>
</dbReference>
<comment type="caution">
    <text evidence="3">The sequence shown here is derived from an EMBL/GenBank/DDBJ whole genome shotgun (WGS) entry which is preliminary data.</text>
</comment>
<dbReference type="InterPro" id="IPR054787">
    <property type="entry name" value="TrlF_ATPase"/>
</dbReference>
<dbReference type="EMBL" id="JAPZDC010000004">
    <property type="protein sequence ID" value="MDN5063988.1"/>
    <property type="molecule type" value="Genomic_DNA"/>
</dbReference>
<dbReference type="Gene3D" id="3.40.50.300">
    <property type="entry name" value="P-loop containing nucleotide triphosphate hydrolases"/>
    <property type="match status" value="2"/>
</dbReference>
<keyword evidence="1" id="KW-0175">Coiled coil</keyword>
<organism evidence="3 4">
    <name type="scientific">Aliarcobacter butzleri</name>
    <dbReference type="NCBI Taxonomy" id="28197"/>
    <lineage>
        <taxon>Bacteria</taxon>
        <taxon>Pseudomonadati</taxon>
        <taxon>Campylobacterota</taxon>
        <taxon>Epsilonproteobacteria</taxon>
        <taxon>Campylobacterales</taxon>
        <taxon>Arcobacteraceae</taxon>
        <taxon>Aliarcobacter</taxon>
    </lineage>
</organism>
<dbReference type="Pfam" id="PF13304">
    <property type="entry name" value="AAA_21"/>
    <property type="match status" value="1"/>
</dbReference>
<dbReference type="InterPro" id="IPR027417">
    <property type="entry name" value="P-loop_NTPase"/>
</dbReference>
<evidence type="ECO:0000259" key="2">
    <source>
        <dbReference type="Pfam" id="PF13304"/>
    </source>
</evidence>